<accession>A0A016ULN1</accession>
<reference evidence="2" key="1">
    <citation type="journal article" date="2015" name="Nat. Genet.">
        <title>The genome and transcriptome of the zoonotic hookworm Ancylostoma ceylanicum identify infection-specific gene families.</title>
        <authorList>
            <person name="Schwarz E.M."/>
            <person name="Hu Y."/>
            <person name="Antoshechkin I."/>
            <person name="Miller M.M."/>
            <person name="Sternberg P.W."/>
            <person name="Aroian R.V."/>
        </authorList>
    </citation>
    <scope>NUCLEOTIDE SEQUENCE</scope>
    <source>
        <strain evidence="2">HY135</strain>
    </source>
</reference>
<dbReference type="Proteomes" id="UP000024635">
    <property type="component" value="Unassembled WGS sequence"/>
</dbReference>
<protein>
    <submittedName>
        <fullName evidence="1">Uncharacterized protein</fullName>
    </submittedName>
</protein>
<name>A0A016ULN1_9BILA</name>
<gene>
    <name evidence="1" type="primary">Acey_s0035.g3128</name>
    <name evidence="1" type="ORF">Y032_0035g3128</name>
</gene>
<dbReference type="EMBL" id="JARK01001371">
    <property type="protein sequence ID" value="EYC16065.1"/>
    <property type="molecule type" value="Genomic_DNA"/>
</dbReference>
<evidence type="ECO:0000313" key="1">
    <source>
        <dbReference type="EMBL" id="EYC16065.1"/>
    </source>
</evidence>
<organism evidence="1 2">
    <name type="scientific">Ancylostoma ceylanicum</name>
    <dbReference type="NCBI Taxonomy" id="53326"/>
    <lineage>
        <taxon>Eukaryota</taxon>
        <taxon>Metazoa</taxon>
        <taxon>Ecdysozoa</taxon>
        <taxon>Nematoda</taxon>
        <taxon>Chromadorea</taxon>
        <taxon>Rhabditida</taxon>
        <taxon>Rhabditina</taxon>
        <taxon>Rhabditomorpha</taxon>
        <taxon>Strongyloidea</taxon>
        <taxon>Ancylostomatidae</taxon>
        <taxon>Ancylostomatinae</taxon>
        <taxon>Ancylostoma</taxon>
    </lineage>
</organism>
<comment type="caution">
    <text evidence="1">The sequence shown here is derived from an EMBL/GenBank/DDBJ whole genome shotgun (WGS) entry which is preliminary data.</text>
</comment>
<proteinExistence type="predicted"/>
<dbReference type="AlphaFoldDB" id="A0A016ULN1"/>
<keyword evidence="2" id="KW-1185">Reference proteome</keyword>
<evidence type="ECO:0000313" key="2">
    <source>
        <dbReference type="Proteomes" id="UP000024635"/>
    </source>
</evidence>
<sequence>MSPRFPLKYKATLQTDVTGAPGLGRMARFLGWRYRQAGPGTRYYHPCYGHASRLCYNESSNNSSTSSQSSIPYGTPPSIFSYISPIVISTVNSNLA</sequence>